<dbReference type="SUPFAM" id="SSF109604">
    <property type="entry name" value="HD-domain/PDEase-like"/>
    <property type="match status" value="1"/>
</dbReference>
<sequence>MSFVQLSEAFAPYEELAQDLLPHVVVSNDGAHDVAHLVRVYKVARTLQELEGGCLRVLTAAVLLHDCVQVEKNSPERARASRLAADKAREILSQLGWEEADLDAVDHAIHAHSYSANIPPQTLEARILQDADRLDAIGFVGIARCFYTAGRMGSSLYDAADPQAQGRELDDTSFALDHFTTKLFKLSDGFQTRAGKDMAELRHARMRAFVEYFHEEI</sequence>
<dbReference type="Proteomes" id="UP000662572">
    <property type="component" value="Unassembled WGS sequence"/>
</dbReference>
<evidence type="ECO:0000259" key="1">
    <source>
        <dbReference type="SMART" id="SM00471"/>
    </source>
</evidence>
<dbReference type="CDD" id="cd00077">
    <property type="entry name" value="HDc"/>
    <property type="match status" value="1"/>
</dbReference>
<dbReference type="InterPro" id="IPR006674">
    <property type="entry name" value="HD_domain"/>
</dbReference>
<feature type="domain" description="HD/PDEase" evidence="1">
    <location>
        <begin position="29"/>
        <end position="146"/>
    </location>
</feature>
<proteinExistence type="predicted"/>
<protein>
    <submittedName>
        <fullName evidence="2">Phosphohydrolase</fullName>
    </submittedName>
</protein>
<dbReference type="Pfam" id="PF01966">
    <property type="entry name" value="HD"/>
    <property type="match status" value="1"/>
</dbReference>
<dbReference type="SMART" id="SM00471">
    <property type="entry name" value="HDc"/>
    <property type="match status" value="1"/>
</dbReference>
<accession>A0A918Q7T5</accession>
<comment type="caution">
    <text evidence="2">The sequence shown here is derived from an EMBL/GenBank/DDBJ whole genome shotgun (WGS) entry which is preliminary data.</text>
</comment>
<dbReference type="PANTHER" id="PTHR33594">
    <property type="entry name" value="SUPERFAMILY HYDROLASE, PUTATIVE (AFU_ORTHOLOGUE AFUA_1G03035)-RELATED"/>
    <property type="match status" value="1"/>
</dbReference>
<evidence type="ECO:0000313" key="2">
    <source>
        <dbReference type="EMBL" id="GGZ36431.1"/>
    </source>
</evidence>
<evidence type="ECO:0000313" key="3">
    <source>
        <dbReference type="Proteomes" id="UP000662572"/>
    </source>
</evidence>
<dbReference type="AlphaFoldDB" id="A0A918Q7T5"/>
<organism evidence="2 3">
    <name type="scientific">Asticcacaulis endophyticus</name>
    <dbReference type="NCBI Taxonomy" id="1395890"/>
    <lineage>
        <taxon>Bacteria</taxon>
        <taxon>Pseudomonadati</taxon>
        <taxon>Pseudomonadota</taxon>
        <taxon>Alphaproteobacteria</taxon>
        <taxon>Caulobacterales</taxon>
        <taxon>Caulobacteraceae</taxon>
        <taxon>Asticcacaulis</taxon>
    </lineage>
</organism>
<name>A0A918Q7T5_9CAUL</name>
<reference evidence="2" key="2">
    <citation type="submission" date="2020-09" db="EMBL/GenBank/DDBJ databases">
        <authorList>
            <person name="Sun Q."/>
            <person name="Kim S."/>
        </authorList>
    </citation>
    <scope>NUCLEOTIDE SEQUENCE</scope>
    <source>
        <strain evidence="2">KCTC 32296</strain>
    </source>
</reference>
<gene>
    <name evidence="2" type="ORF">GCM10011273_23460</name>
</gene>
<dbReference type="InterPro" id="IPR003607">
    <property type="entry name" value="HD/PDEase_dom"/>
</dbReference>
<dbReference type="RefSeq" id="WP_189486738.1">
    <property type="nucleotide sequence ID" value="NZ_BMZB01000003.1"/>
</dbReference>
<dbReference type="PANTHER" id="PTHR33594:SF1">
    <property type="entry name" value="HD_PDEASE DOMAIN-CONTAINING PROTEIN"/>
    <property type="match status" value="1"/>
</dbReference>
<dbReference type="EMBL" id="BMZB01000003">
    <property type="protein sequence ID" value="GGZ36431.1"/>
    <property type="molecule type" value="Genomic_DNA"/>
</dbReference>
<dbReference type="Gene3D" id="1.10.3210.50">
    <property type="match status" value="1"/>
</dbReference>
<reference evidence="2" key="1">
    <citation type="journal article" date="2014" name="Int. J. Syst. Evol. Microbiol.">
        <title>Complete genome sequence of Corynebacterium casei LMG S-19264T (=DSM 44701T), isolated from a smear-ripened cheese.</title>
        <authorList>
            <consortium name="US DOE Joint Genome Institute (JGI-PGF)"/>
            <person name="Walter F."/>
            <person name="Albersmeier A."/>
            <person name="Kalinowski J."/>
            <person name="Ruckert C."/>
        </authorList>
    </citation>
    <scope>NUCLEOTIDE SEQUENCE</scope>
    <source>
        <strain evidence="2">KCTC 32296</strain>
    </source>
</reference>
<keyword evidence="3" id="KW-1185">Reference proteome</keyword>